<dbReference type="EC" id="3.5.1.14" evidence="6"/>
<dbReference type="InterPro" id="IPR002933">
    <property type="entry name" value="Peptidase_M20"/>
</dbReference>
<dbReference type="FunFam" id="3.40.630.10:FF:000006">
    <property type="entry name" value="N-acetyldiaminopimelate deacetylase"/>
    <property type="match status" value="1"/>
</dbReference>
<dbReference type="PANTHER" id="PTHR11014">
    <property type="entry name" value="PEPTIDASE M20 FAMILY MEMBER"/>
    <property type="match status" value="1"/>
</dbReference>
<dbReference type="Gene3D" id="3.30.70.360">
    <property type="match status" value="1"/>
</dbReference>
<dbReference type="Proteomes" id="UP000002027">
    <property type="component" value="Chromosome 2"/>
</dbReference>
<feature type="binding site" evidence="4">
    <location>
        <position position="120"/>
    </location>
    <ligand>
        <name>Mn(2+)</name>
        <dbReference type="ChEBI" id="CHEBI:29035"/>
        <label>2</label>
    </ligand>
</feature>
<dbReference type="AlphaFoldDB" id="D1CB03"/>
<dbReference type="FunFam" id="3.30.70.360:FF:000001">
    <property type="entry name" value="N-acetyldiaminopimelate deacetylase"/>
    <property type="match status" value="1"/>
</dbReference>
<feature type="binding site" evidence="4">
    <location>
        <position position="381"/>
    </location>
    <ligand>
        <name>Mn(2+)</name>
        <dbReference type="ChEBI" id="CHEBI:29035"/>
        <label>2</label>
    </ligand>
</feature>
<comment type="cofactor">
    <cofactor evidence="4">
        <name>Mn(2+)</name>
        <dbReference type="ChEBI" id="CHEBI:29035"/>
    </cofactor>
    <text evidence="4">The Mn(2+) ion enhances activity.</text>
</comment>
<evidence type="ECO:0000256" key="4">
    <source>
        <dbReference type="PIRSR" id="PIRSR005962-1"/>
    </source>
</evidence>
<dbReference type="Gene3D" id="3.40.630.10">
    <property type="entry name" value="Zn peptidases"/>
    <property type="match status" value="1"/>
</dbReference>
<dbReference type="FunCoup" id="D1CB03">
    <property type="interactions" value="190"/>
</dbReference>
<dbReference type="EMBL" id="CP001824">
    <property type="protein sequence ID" value="ACZ39950.1"/>
    <property type="molecule type" value="Genomic_DNA"/>
</dbReference>
<evidence type="ECO:0000256" key="1">
    <source>
        <dbReference type="ARBA" id="ARBA00022723"/>
    </source>
</evidence>
<proteinExistence type="predicted"/>
<feature type="binding site" evidence="4">
    <location>
        <position position="156"/>
    </location>
    <ligand>
        <name>Mn(2+)</name>
        <dbReference type="ChEBI" id="CHEBI:29035"/>
        <label>2</label>
    </ligand>
</feature>
<evidence type="ECO:0000259" key="5">
    <source>
        <dbReference type="Pfam" id="PF07687"/>
    </source>
</evidence>
<dbReference type="Pfam" id="PF01546">
    <property type="entry name" value="Peptidase_M20"/>
    <property type="match status" value="1"/>
</dbReference>
<dbReference type="GO" id="GO:0050118">
    <property type="term" value="F:N-acetyldiaminopimelate deacetylase activity"/>
    <property type="evidence" value="ECO:0007669"/>
    <property type="project" value="UniProtKB-ARBA"/>
</dbReference>
<sequence>MMLRSNHPTERKGTETVTGRMIDQEVERLTPQLIEDRRYFHQHPELAFQEENTARVVAERLRELGLEVRTGVGRTGVVGVLRGGRPGRTVLLRADMDALPIEEENDVPYRSQNPGVMHACGHDAHTAILLGVATVLAGMREEIAGNVTFAFQPAEEIVSGAKEMIEAGAMADPPVDACFGLHVWQNLPVGVIGVRSGPLMASGDVFRAVIRGRGAHAAEPHRGIDATLIASQTVVTLQSLVSREVPPLESAVVTVGQLHAGTASNIIASHAELEGTVRTFDKEVRRHLSERVPALIRSIAEAMGAEAEVEYSFGVPATVNDPAMTEIVRAAAAEVVGSENVVEATPTMGSEDMSFFLEAAPGCYFFVGSSNEGTGKTFGHHHPRFDIDEQVLPIGVETLIRATLAYLNGSE</sequence>
<dbReference type="GO" id="GO:0019877">
    <property type="term" value="P:diaminopimelate biosynthetic process"/>
    <property type="evidence" value="ECO:0007669"/>
    <property type="project" value="UniProtKB-ARBA"/>
</dbReference>
<keyword evidence="4" id="KW-0464">Manganese</keyword>
<dbReference type="GO" id="GO:0046872">
    <property type="term" value="F:metal ion binding"/>
    <property type="evidence" value="ECO:0007669"/>
    <property type="project" value="UniProtKB-KW"/>
</dbReference>
<dbReference type="STRING" id="479434.Sthe_2535"/>
<name>D1CB03_SPHTD</name>
<dbReference type="InParanoid" id="D1CB03"/>
<evidence type="ECO:0000256" key="3">
    <source>
        <dbReference type="ARBA" id="ARBA00052737"/>
    </source>
</evidence>
<reference evidence="6 7" key="2">
    <citation type="journal article" date="2010" name="Stand. Genomic Sci.">
        <title>Complete genome sequence of Desulfohalobium retbaense type strain (HR(100)).</title>
        <authorList>
            <person name="Spring S."/>
            <person name="Nolan M."/>
            <person name="Lapidus A."/>
            <person name="Glavina Del Rio T."/>
            <person name="Copeland A."/>
            <person name="Tice H."/>
            <person name="Cheng J.F."/>
            <person name="Lucas S."/>
            <person name="Land M."/>
            <person name="Chen F."/>
            <person name="Bruce D."/>
            <person name="Goodwin L."/>
            <person name="Pitluck S."/>
            <person name="Ivanova N."/>
            <person name="Mavromatis K."/>
            <person name="Mikhailova N."/>
            <person name="Pati A."/>
            <person name="Chen A."/>
            <person name="Palaniappan K."/>
            <person name="Hauser L."/>
            <person name="Chang Y.J."/>
            <person name="Jeffries C.D."/>
            <person name="Munk C."/>
            <person name="Kiss H."/>
            <person name="Chain P."/>
            <person name="Han C."/>
            <person name="Brettin T."/>
            <person name="Detter J.C."/>
            <person name="Schuler E."/>
            <person name="Goker M."/>
            <person name="Rohde M."/>
            <person name="Bristow J."/>
            <person name="Eisen J.A."/>
            <person name="Markowitz V."/>
            <person name="Hugenholtz P."/>
            <person name="Kyrpides N.C."/>
            <person name="Klenk H.P."/>
        </authorList>
    </citation>
    <scope>NUCLEOTIDE SEQUENCE [LARGE SCALE GENOMIC DNA]</scope>
    <source>
        <strain evidence="7">ATCC 49802 / DSM 20745 / S 6022</strain>
    </source>
</reference>
<accession>D1CB03</accession>
<dbReference type="SUPFAM" id="SSF55031">
    <property type="entry name" value="Bacterial exopeptidase dimerisation domain"/>
    <property type="match status" value="1"/>
</dbReference>
<protein>
    <submittedName>
        <fullName evidence="6">Amidohydrolase</fullName>
        <ecNumber evidence="6">3.5.1.14</ecNumber>
    </submittedName>
</protein>
<dbReference type="InterPro" id="IPR011650">
    <property type="entry name" value="Peptidase_M20_dimer"/>
</dbReference>
<dbReference type="Pfam" id="PF07687">
    <property type="entry name" value="M20_dimer"/>
    <property type="match status" value="1"/>
</dbReference>
<dbReference type="PANTHER" id="PTHR11014:SF63">
    <property type="entry name" value="METALLOPEPTIDASE, PUTATIVE (AFU_ORTHOLOGUE AFUA_6G09600)-RELATED"/>
    <property type="match status" value="1"/>
</dbReference>
<dbReference type="eggNOG" id="COG1473">
    <property type="taxonomic scope" value="Bacteria"/>
</dbReference>
<evidence type="ECO:0000313" key="6">
    <source>
        <dbReference type="EMBL" id="ACZ39950.1"/>
    </source>
</evidence>
<feature type="binding site" evidence="4">
    <location>
        <position position="182"/>
    </location>
    <ligand>
        <name>Mn(2+)</name>
        <dbReference type="ChEBI" id="CHEBI:29035"/>
        <label>2</label>
    </ligand>
</feature>
<feature type="domain" description="Peptidase M20 dimerisation" evidence="5">
    <location>
        <begin position="207"/>
        <end position="300"/>
    </location>
</feature>
<reference evidence="7" key="1">
    <citation type="submission" date="2009-11" db="EMBL/GenBank/DDBJ databases">
        <title>The complete chromosome 2 of Sphaerobacter thermophilus DSM 20745.</title>
        <authorList>
            <person name="Lucas S."/>
            <person name="Copeland A."/>
            <person name="Lapidus A."/>
            <person name="Glavina del Rio T."/>
            <person name="Dalin E."/>
            <person name="Tice H."/>
            <person name="Bruce D."/>
            <person name="Goodwin L."/>
            <person name="Pitluck S."/>
            <person name="Kyrpides N."/>
            <person name="Mavromatis K."/>
            <person name="Ivanova N."/>
            <person name="Mikhailova N."/>
            <person name="LaButti K.M."/>
            <person name="Clum A."/>
            <person name="Sun H.I."/>
            <person name="Brettin T."/>
            <person name="Detter J.C."/>
            <person name="Han C."/>
            <person name="Larimer F."/>
            <person name="Land M."/>
            <person name="Hauser L."/>
            <person name="Markowitz V."/>
            <person name="Cheng J.F."/>
            <person name="Hugenholtz P."/>
            <person name="Woyke T."/>
            <person name="Wu D."/>
            <person name="Steenblock K."/>
            <person name="Schneider S."/>
            <person name="Pukall R."/>
            <person name="Goeker M."/>
            <person name="Klenk H.P."/>
            <person name="Eisen J.A."/>
        </authorList>
    </citation>
    <scope>NUCLEOTIDE SEQUENCE [LARGE SCALE GENOMIC DNA]</scope>
    <source>
        <strain evidence="7">ATCC 49802 / DSM 20745 / S 6022</strain>
    </source>
</reference>
<dbReference type="PIRSF" id="PIRSF005962">
    <property type="entry name" value="Pept_M20D_amidohydro"/>
    <property type="match status" value="1"/>
</dbReference>
<gene>
    <name evidence="6" type="ordered locus">Sthe_2535</name>
</gene>
<feature type="binding site" evidence="4">
    <location>
        <position position="122"/>
    </location>
    <ligand>
        <name>Mn(2+)</name>
        <dbReference type="ChEBI" id="CHEBI:29035"/>
        <label>2</label>
    </ligand>
</feature>
<dbReference type="SUPFAM" id="SSF53187">
    <property type="entry name" value="Zn-dependent exopeptidases"/>
    <property type="match status" value="1"/>
</dbReference>
<dbReference type="NCBIfam" id="TIGR01891">
    <property type="entry name" value="amidohydrolases"/>
    <property type="match status" value="1"/>
</dbReference>
<dbReference type="KEGG" id="sti:Sthe_2535"/>
<keyword evidence="2 6" id="KW-0378">Hydrolase</keyword>
<dbReference type="GO" id="GO:0004046">
    <property type="term" value="F:aminoacylase activity"/>
    <property type="evidence" value="ECO:0007669"/>
    <property type="project" value="UniProtKB-EC"/>
</dbReference>
<evidence type="ECO:0000256" key="2">
    <source>
        <dbReference type="ARBA" id="ARBA00022801"/>
    </source>
</evidence>
<keyword evidence="1 4" id="KW-0479">Metal-binding</keyword>
<organism evidence="6 7">
    <name type="scientific">Sphaerobacter thermophilus (strain ATCC 49802 / DSM 20745 / KCCM 41009 / NCIMB 13125 / S 6022)</name>
    <dbReference type="NCBI Taxonomy" id="479434"/>
    <lineage>
        <taxon>Bacteria</taxon>
        <taxon>Pseudomonadati</taxon>
        <taxon>Thermomicrobiota</taxon>
        <taxon>Thermomicrobia</taxon>
        <taxon>Sphaerobacterales</taxon>
        <taxon>Sphaerobacterineae</taxon>
        <taxon>Sphaerobacteraceae</taxon>
        <taxon>Sphaerobacter</taxon>
    </lineage>
</organism>
<comment type="catalytic activity">
    <reaction evidence="3">
        <text>N-acetyl-L-cysteine + H2O = L-cysteine + acetate</text>
        <dbReference type="Rhea" id="RHEA:75515"/>
        <dbReference type="ChEBI" id="CHEBI:15377"/>
        <dbReference type="ChEBI" id="CHEBI:30089"/>
        <dbReference type="ChEBI" id="CHEBI:35235"/>
        <dbReference type="ChEBI" id="CHEBI:78236"/>
    </reaction>
    <physiologicalReaction direction="left-to-right" evidence="3">
        <dbReference type="Rhea" id="RHEA:75516"/>
    </physiologicalReaction>
</comment>
<dbReference type="InterPro" id="IPR017439">
    <property type="entry name" value="Amidohydrolase"/>
</dbReference>
<evidence type="ECO:0000313" key="7">
    <source>
        <dbReference type="Proteomes" id="UP000002027"/>
    </source>
</evidence>
<keyword evidence="7" id="KW-1185">Reference proteome</keyword>
<dbReference type="InterPro" id="IPR036264">
    <property type="entry name" value="Bact_exopeptidase_dim_dom"/>
</dbReference>
<dbReference type="HOGENOM" id="CLU_023257_0_1_0"/>